<gene>
    <name evidence="1" type="ORF">LSAA_6686</name>
</gene>
<name>A0A7R8CNI8_LEPSM</name>
<keyword evidence="2" id="KW-1185">Reference proteome</keyword>
<proteinExistence type="predicted"/>
<dbReference type="OrthoDB" id="10033661at2759"/>
<sequence>MPITSRTRSPILRMPGPSGSEGPRSVPGRATSVRKRCCDVHCNSLWSVWYGILVVIFQSFILYKCVTRFLIYVALPWPEKEQPYLELNLYVGLVGAGVVLLPFYFISFMFKIGNLANDGYKLGMELSSCAMDPPSILSRSNGVIRNVWHHGGPTSAFIHLVSAFCFVLPKIFIEGKLIHVGFLAKDLGSLRAKNMSMGMERKDLGCCIKCLLVAFKEANNVHGLVTCGE</sequence>
<protein>
    <submittedName>
        <fullName evidence="1">Protein tincar</fullName>
    </submittedName>
</protein>
<reference evidence="1" key="1">
    <citation type="submission" date="2021-02" db="EMBL/GenBank/DDBJ databases">
        <authorList>
            <person name="Bekaert M."/>
        </authorList>
    </citation>
    <scope>NUCLEOTIDE SEQUENCE</scope>
    <source>
        <strain evidence="1">IoA-00</strain>
    </source>
</reference>
<organism evidence="1 2">
    <name type="scientific">Lepeophtheirus salmonis</name>
    <name type="common">Salmon louse</name>
    <name type="synonym">Caligus salmonis</name>
    <dbReference type="NCBI Taxonomy" id="72036"/>
    <lineage>
        <taxon>Eukaryota</taxon>
        <taxon>Metazoa</taxon>
        <taxon>Ecdysozoa</taxon>
        <taxon>Arthropoda</taxon>
        <taxon>Crustacea</taxon>
        <taxon>Multicrustacea</taxon>
        <taxon>Hexanauplia</taxon>
        <taxon>Copepoda</taxon>
        <taxon>Siphonostomatoida</taxon>
        <taxon>Caligidae</taxon>
        <taxon>Lepeophtheirus</taxon>
    </lineage>
</organism>
<dbReference type="AlphaFoldDB" id="A0A7R8CNI8"/>
<dbReference type="EMBL" id="HG994581">
    <property type="protein sequence ID" value="CAF2872906.1"/>
    <property type="molecule type" value="Genomic_DNA"/>
</dbReference>
<accession>A0A7R8CNI8</accession>
<dbReference type="InterPro" id="IPR053291">
    <property type="entry name" value="Ommatidial_diff-associated"/>
</dbReference>
<dbReference type="Proteomes" id="UP000675881">
    <property type="component" value="Chromosome 2"/>
</dbReference>
<evidence type="ECO:0000313" key="2">
    <source>
        <dbReference type="Proteomes" id="UP000675881"/>
    </source>
</evidence>
<dbReference type="PANTHER" id="PTHR21579">
    <property type="entry name" value="PROTEIN TINCAR"/>
    <property type="match status" value="1"/>
</dbReference>
<dbReference type="PANTHER" id="PTHR21579:SF20">
    <property type="entry name" value="PROTEIN TINCAR"/>
    <property type="match status" value="1"/>
</dbReference>
<evidence type="ECO:0000313" key="1">
    <source>
        <dbReference type="EMBL" id="CAF2872906.1"/>
    </source>
</evidence>